<dbReference type="Proteomes" id="UP001301769">
    <property type="component" value="Unassembled WGS sequence"/>
</dbReference>
<comment type="caution">
    <text evidence="2">The sequence shown here is derived from an EMBL/GenBank/DDBJ whole genome shotgun (WGS) entry which is preliminary data.</text>
</comment>
<evidence type="ECO:0000313" key="3">
    <source>
        <dbReference type="Proteomes" id="UP001301769"/>
    </source>
</evidence>
<feature type="chain" id="PRO_5043040367" evidence="1">
    <location>
        <begin position="25"/>
        <end position="248"/>
    </location>
</feature>
<evidence type="ECO:0000313" key="2">
    <source>
        <dbReference type="EMBL" id="KAK4210142.1"/>
    </source>
</evidence>
<reference evidence="2" key="2">
    <citation type="submission" date="2023-05" db="EMBL/GenBank/DDBJ databases">
        <authorList>
            <consortium name="Lawrence Berkeley National Laboratory"/>
            <person name="Steindorff A."/>
            <person name="Hensen N."/>
            <person name="Bonometti L."/>
            <person name="Westerberg I."/>
            <person name="Brannstrom I.O."/>
            <person name="Guillou S."/>
            <person name="Cros-Aarteil S."/>
            <person name="Calhoun S."/>
            <person name="Haridas S."/>
            <person name="Kuo A."/>
            <person name="Mondo S."/>
            <person name="Pangilinan J."/>
            <person name="Riley R."/>
            <person name="Labutti K."/>
            <person name="Andreopoulos B."/>
            <person name="Lipzen A."/>
            <person name="Chen C."/>
            <person name="Yanf M."/>
            <person name="Daum C."/>
            <person name="Ng V."/>
            <person name="Clum A."/>
            <person name="Ohm R."/>
            <person name="Martin F."/>
            <person name="Silar P."/>
            <person name="Natvig D."/>
            <person name="Lalanne C."/>
            <person name="Gautier V."/>
            <person name="Ament-Velasquez S.L."/>
            <person name="Kruys A."/>
            <person name="Hutchinson M.I."/>
            <person name="Powell A.J."/>
            <person name="Barry K."/>
            <person name="Miller A.N."/>
            <person name="Grigoriev I.V."/>
            <person name="Debuchy R."/>
            <person name="Gladieux P."/>
            <person name="Thoren M.H."/>
            <person name="Johannesson H."/>
        </authorList>
    </citation>
    <scope>NUCLEOTIDE SEQUENCE</scope>
    <source>
        <strain evidence="2">PSN293</strain>
    </source>
</reference>
<reference evidence="2" key="1">
    <citation type="journal article" date="2023" name="Mol. Phylogenet. Evol.">
        <title>Genome-scale phylogeny and comparative genomics of the fungal order Sordariales.</title>
        <authorList>
            <person name="Hensen N."/>
            <person name="Bonometti L."/>
            <person name="Westerberg I."/>
            <person name="Brannstrom I.O."/>
            <person name="Guillou S."/>
            <person name="Cros-Aarteil S."/>
            <person name="Calhoun S."/>
            <person name="Haridas S."/>
            <person name="Kuo A."/>
            <person name="Mondo S."/>
            <person name="Pangilinan J."/>
            <person name="Riley R."/>
            <person name="LaButti K."/>
            <person name="Andreopoulos B."/>
            <person name="Lipzen A."/>
            <person name="Chen C."/>
            <person name="Yan M."/>
            <person name="Daum C."/>
            <person name="Ng V."/>
            <person name="Clum A."/>
            <person name="Steindorff A."/>
            <person name="Ohm R.A."/>
            <person name="Martin F."/>
            <person name="Silar P."/>
            <person name="Natvig D.O."/>
            <person name="Lalanne C."/>
            <person name="Gautier V."/>
            <person name="Ament-Velasquez S.L."/>
            <person name="Kruys A."/>
            <person name="Hutchinson M.I."/>
            <person name="Powell A.J."/>
            <person name="Barry K."/>
            <person name="Miller A.N."/>
            <person name="Grigoriev I.V."/>
            <person name="Debuchy R."/>
            <person name="Gladieux P."/>
            <person name="Hiltunen Thoren M."/>
            <person name="Johannesson H."/>
        </authorList>
    </citation>
    <scope>NUCLEOTIDE SEQUENCE</scope>
    <source>
        <strain evidence="2">PSN293</strain>
    </source>
</reference>
<feature type="signal peptide" evidence="1">
    <location>
        <begin position="1"/>
        <end position="24"/>
    </location>
</feature>
<name>A0AAN7B4X6_9PEZI</name>
<gene>
    <name evidence="2" type="ORF">QBC37DRAFT_390698</name>
</gene>
<accession>A0AAN7B4X6</accession>
<dbReference type="AlphaFoldDB" id="A0AAN7B4X6"/>
<evidence type="ECO:0000256" key="1">
    <source>
        <dbReference type="SAM" id="SignalP"/>
    </source>
</evidence>
<dbReference type="EMBL" id="MU858183">
    <property type="protein sequence ID" value="KAK4210142.1"/>
    <property type="molecule type" value="Genomic_DNA"/>
</dbReference>
<protein>
    <submittedName>
        <fullName evidence="2">Uncharacterized protein</fullName>
    </submittedName>
</protein>
<organism evidence="2 3">
    <name type="scientific">Rhypophila decipiens</name>
    <dbReference type="NCBI Taxonomy" id="261697"/>
    <lineage>
        <taxon>Eukaryota</taxon>
        <taxon>Fungi</taxon>
        <taxon>Dikarya</taxon>
        <taxon>Ascomycota</taxon>
        <taxon>Pezizomycotina</taxon>
        <taxon>Sordariomycetes</taxon>
        <taxon>Sordariomycetidae</taxon>
        <taxon>Sordariales</taxon>
        <taxon>Naviculisporaceae</taxon>
        <taxon>Rhypophila</taxon>
    </lineage>
</organism>
<proteinExistence type="predicted"/>
<sequence length="248" mass="27268">MHFTTLSKAFLATLSLLSLPGASAQTVPCDPIDMYTTSWFLGNVCKRPPAATCLFYTKGQSKTAKVFSKSNGADMTTIWEMWATRLYRNAIVSNNSLRCIMQDPVTRRQYFAAMSESMAIMCDVFATVMDPNPSSPRLDGIWGQVEFPTLQRSGNEGCVTTIAGTSPDGQDVQDIWSRPGMSCEIATPLPSTMPEVTPLPEKRDVRLRMVRGITPNVPVVEARQESCGAESDDVAAQFDEGGEFEVDW</sequence>
<keyword evidence="1" id="KW-0732">Signal</keyword>
<keyword evidence="3" id="KW-1185">Reference proteome</keyword>